<reference evidence="1 2" key="1">
    <citation type="journal article" date="2010" name="ChemBioChem">
        <title>Cloning and characterization of the biosynthetic gene cluster of 16-membered macrolide antibiotic FD-891: involvement of a dual functional cytochrome P450 monooxygenase catalyzing epoxidation and hydroxylation.</title>
        <authorList>
            <person name="Kudo F."/>
            <person name="Motegi A."/>
            <person name="Mizoue K."/>
            <person name="Eguchi T."/>
        </authorList>
    </citation>
    <scope>NUCLEOTIDE SEQUENCE [LARGE SCALE GENOMIC DNA]</scope>
    <source>
        <strain evidence="1 2">A-8890</strain>
    </source>
</reference>
<name>A0ABN5VD22_9ACTN</name>
<proteinExistence type="predicted"/>
<dbReference type="EMBL" id="AP018448">
    <property type="protein sequence ID" value="BBC31096.1"/>
    <property type="molecule type" value="Genomic_DNA"/>
</dbReference>
<gene>
    <name evidence="1" type="ORF">SGFS_023900</name>
</gene>
<evidence type="ECO:0000313" key="2">
    <source>
        <dbReference type="Proteomes" id="UP001321542"/>
    </source>
</evidence>
<evidence type="ECO:0000313" key="1">
    <source>
        <dbReference type="EMBL" id="BBC31096.1"/>
    </source>
</evidence>
<protein>
    <submittedName>
        <fullName evidence="1">Uncharacterized protein</fullName>
    </submittedName>
</protein>
<keyword evidence="2" id="KW-1185">Reference proteome</keyword>
<accession>A0ABN5VD22</accession>
<reference evidence="1 2" key="2">
    <citation type="journal article" date="2023" name="ChemBioChem">
        <title>Acyltransferase Domain Exchange between Two Independent Type I Polyketide Synthases in the Same Producer Strain of Macrolide Antibiotics.</title>
        <authorList>
            <person name="Kudo F."/>
            <person name="Kishikawa K."/>
            <person name="Tsuboi K."/>
            <person name="Kido T."/>
            <person name="Usui T."/>
            <person name="Hashimoto J."/>
            <person name="Shin-Ya K."/>
            <person name="Miyanaga A."/>
            <person name="Eguchi T."/>
        </authorList>
    </citation>
    <scope>NUCLEOTIDE SEQUENCE [LARGE SCALE GENOMIC DNA]</scope>
    <source>
        <strain evidence="1 2">A-8890</strain>
    </source>
</reference>
<dbReference type="Proteomes" id="UP001321542">
    <property type="component" value="Chromosome"/>
</dbReference>
<organism evidence="1 2">
    <name type="scientific">Streptomyces graminofaciens</name>
    <dbReference type="NCBI Taxonomy" id="68212"/>
    <lineage>
        <taxon>Bacteria</taxon>
        <taxon>Bacillati</taxon>
        <taxon>Actinomycetota</taxon>
        <taxon>Actinomycetes</taxon>
        <taxon>Kitasatosporales</taxon>
        <taxon>Streptomycetaceae</taxon>
        <taxon>Streptomyces</taxon>
    </lineage>
</organism>
<sequence>MWEKRPFYGLEGGGTLHAGGDFGEVGGGSHGFLRHEGTADCGSQALVEGRGLTVAVSPVGVGGEYRELTESQINGRKCCRGPPGALPHQGVA</sequence>